<organism evidence="1 2">
    <name type="scientific">Pseudomarimonas salicorniae</name>
    <dbReference type="NCBI Taxonomy" id="2933270"/>
    <lineage>
        <taxon>Bacteria</taxon>
        <taxon>Pseudomonadati</taxon>
        <taxon>Pseudomonadota</taxon>
        <taxon>Gammaproteobacteria</taxon>
        <taxon>Lysobacterales</taxon>
        <taxon>Lysobacteraceae</taxon>
        <taxon>Pseudomarimonas</taxon>
    </lineage>
</organism>
<dbReference type="Proteomes" id="UP001431449">
    <property type="component" value="Unassembled WGS sequence"/>
</dbReference>
<gene>
    <name evidence="1" type="ORF">M0G41_11020</name>
</gene>
<dbReference type="EMBL" id="JALNMH010000008">
    <property type="protein sequence ID" value="MCK7594201.1"/>
    <property type="molecule type" value="Genomic_DNA"/>
</dbReference>
<dbReference type="InterPro" id="IPR052948">
    <property type="entry name" value="Low_temp-induced_all0457"/>
</dbReference>
<evidence type="ECO:0000313" key="1">
    <source>
        <dbReference type="EMBL" id="MCK7594201.1"/>
    </source>
</evidence>
<name>A0ABT0GI20_9GAMM</name>
<dbReference type="PANTHER" id="PTHR36109:SF2">
    <property type="entry name" value="MEMBRANE PROTEIN"/>
    <property type="match status" value="1"/>
</dbReference>
<reference evidence="1" key="1">
    <citation type="submission" date="2022-04" db="EMBL/GenBank/DDBJ databases">
        <title>Lysobacter sp. CAU 1642 isolated from sea sand.</title>
        <authorList>
            <person name="Kim W."/>
        </authorList>
    </citation>
    <scope>NUCLEOTIDE SEQUENCE</scope>
    <source>
        <strain evidence="1">CAU 1642</strain>
    </source>
</reference>
<accession>A0ABT0GI20</accession>
<evidence type="ECO:0000313" key="2">
    <source>
        <dbReference type="Proteomes" id="UP001431449"/>
    </source>
</evidence>
<proteinExistence type="predicted"/>
<dbReference type="RefSeq" id="WP_248209247.1">
    <property type="nucleotide sequence ID" value="NZ_JALNMH010000008.1"/>
</dbReference>
<comment type="caution">
    <text evidence="1">The sequence shown here is derived from an EMBL/GenBank/DDBJ whole genome shotgun (WGS) entry which is preliminary data.</text>
</comment>
<evidence type="ECO:0008006" key="3">
    <source>
        <dbReference type="Google" id="ProtNLM"/>
    </source>
</evidence>
<dbReference type="PANTHER" id="PTHR36109">
    <property type="entry name" value="MEMBRANE PROTEIN-RELATED"/>
    <property type="match status" value="1"/>
</dbReference>
<keyword evidence="2" id="KW-1185">Reference proteome</keyword>
<sequence>MKIRHVFSLKQIDQAVRTVDLARGAGLDDESISLVARRDISLNAIPDSLKDSATSDFVPAALRGATGGGSIGLLAGLMAAAIPGVGVTLAGAALLGVAGAAVGSWSAALVGAGVPNEVQRLFEERIERGEVLLVLDAEEGTLKQLEPALIAAGAERIDYETPTALA</sequence>
<protein>
    <recommendedName>
        <fullName evidence="3">DUF1269 domain-containing protein</fullName>
    </recommendedName>
</protein>